<gene>
    <name evidence="2" type="ordered locus">Desac_2625</name>
</gene>
<dbReference type="Gene3D" id="3.30.2310.20">
    <property type="entry name" value="RelE-like"/>
    <property type="match status" value="1"/>
</dbReference>
<reference evidence="2 3" key="1">
    <citation type="journal article" date="2011" name="Stand. Genomic Sci.">
        <title>Complete genome sequence of the acetate-degrading sulfate reducer Desulfobacca acetoxidans type strain (ASRB2).</title>
        <authorList>
            <person name="Goker M."/>
            <person name="Teshima H."/>
            <person name="Lapidus A."/>
            <person name="Nolan M."/>
            <person name="Lucas S."/>
            <person name="Hammon N."/>
            <person name="Deshpande S."/>
            <person name="Cheng J.F."/>
            <person name="Tapia R."/>
            <person name="Han C."/>
            <person name="Goodwin L."/>
            <person name="Pitluck S."/>
            <person name="Huntemann M."/>
            <person name="Liolios K."/>
            <person name="Ivanova N."/>
            <person name="Pagani I."/>
            <person name="Mavromatis K."/>
            <person name="Ovchinikova G."/>
            <person name="Pati A."/>
            <person name="Chen A."/>
            <person name="Palaniappan K."/>
            <person name="Land M."/>
            <person name="Hauser L."/>
            <person name="Brambilla E.M."/>
            <person name="Rohde M."/>
            <person name="Spring S."/>
            <person name="Detter J.C."/>
            <person name="Woyke T."/>
            <person name="Bristow J."/>
            <person name="Eisen J.A."/>
            <person name="Markowitz V."/>
            <person name="Hugenholtz P."/>
            <person name="Kyrpides N.C."/>
            <person name="Klenk H.P."/>
        </authorList>
    </citation>
    <scope>NUCLEOTIDE SEQUENCE [LARGE SCALE GENOMIC DNA]</scope>
    <source>
        <strain evidence="3">ATCC 700848 / DSM 11109 / ASRB2</strain>
    </source>
</reference>
<dbReference type="OrthoDB" id="9798691at2"/>
<dbReference type="Proteomes" id="UP000000483">
    <property type="component" value="Chromosome"/>
</dbReference>
<reference evidence="3" key="2">
    <citation type="submission" date="2011-03" db="EMBL/GenBank/DDBJ databases">
        <title>The complete genome of Desulfobacca acetoxidans DSM 11109.</title>
        <authorList>
            <consortium name="US DOE Joint Genome Institute (JGI-PGF)"/>
            <person name="Lucas S."/>
            <person name="Copeland A."/>
            <person name="Lapidus A."/>
            <person name="Bruce D."/>
            <person name="Goodwin L."/>
            <person name="Pitluck S."/>
            <person name="Peters L."/>
            <person name="Kyrpides N."/>
            <person name="Mavromatis K."/>
            <person name="Ivanova N."/>
            <person name="Ovchinnikova G."/>
            <person name="Teshima H."/>
            <person name="Detter J.C."/>
            <person name="Han C."/>
            <person name="Land M."/>
            <person name="Hauser L."/>
            <person name="Markowitz V."/>
            <person name="Cheng J.-F."/>
            <person name="Hugenholtz P."/>
            <person name="Woyke T."/>
            <person name="Wu D."/>
            <person name="Spring S."/>
            <person name="Schueler E."/>
            <person name="Brambilla E."/>
            <person name="Klenk H.-P."/>
            <person name="Eisen J.A."/>
        </authorList>
    </citation>
    <scope>NUCLEOTIDE SEQUENCE [LARGE SCALE GENOMIC DNA]</scope>
    <source>
        <strain evidence="3">ATCC 700848 / DSM 11109 / ASRB2</strain>
    </source>
</reference>
<dbReference type="HOGENOM" id="CLU_161929_0_0_7"/>
<dbReference type="InterPro" id="IPR035093">
    <property type="entry name" value="RelE/ParE_toxin_dom_sf"/>
</dbReference>
<evidence type="ECO:0008006" key="4">
    <source>
        <dbReference type="Google" id="ProtNLM"/>
    </source>
</evidence>
<protein>
    <recommendedName>
        <fullName evidence="4">Type II toxin-antitoxin system mRNA interferase toxin, RelE/StbE family</fullName>
    </recommendedName>
</protein>
<dbReference type="eggNOG" id="COG3041">
    <property type="taxonomic scope" value="Bacteria"/>
</dbReference>
<evidence type="ECO:0000313" key="2">
    <source>
        <dbReference type="EMBL" id="AEB10442.1"/>
    </source>
</evidence>
<proteinExistence type="predicted"/>
<accession>F2NDU5</accession>
<evidence type="ECO:0000313" key="3">
    <source>
        <dbReference type="Proteomes" id="UP000000483"/>
    </source>
</evidence>
<dbReference type="STRING" id="880072.Desac_2625"/>
<dbReference type="InterPro" id="IPR004386">
    <property type="entry name" value="Toxin_YafQ-like"/>
</dbReference>
<evidence type="ECO:0000256" key="1">
    <source>
        <dbReference type="ARBA" id="ARBA00022649"/>
    </source>
</evidence>
<dbReference type="InterPro" id="IPR007712">
    <property type="entry name" value="RelE/ParE_toxin"/>
</dbReference>
<name>F2NDU5_DESAR</name>
<dbReference type="KEGG" id="dao:Desac_2625"/>
<dbReference type="NCBIfam" id="TIGR02385">
    <property type="entry name" value="RelE_StbE"/>
    <property type="match status" value="1"/>
</dbReference>
<dbReference type="SUPFAM" id="SSF143011">
    <property type="entry name" value="RelE-like"/>
    <property type="match status" value="1"/>
</dbReference>
<dbReference type="RefSeq" id="WP_013707551.1">
    <property type="nucleotide sequence ID" value="NC_015388.1"/>
</dbReference>
<sequence length="93" mass="10721">MKRPLLRSPAFVRAAQKLVKKNPDIIREFHSTLELLAENAFHPKLKTHKLKGKLEGSWACSVDYDLRILFDFVTFQGKEAILLLTLGTHKEVY</sequence>
<dbReference type="EMBL" id="CP002629">
    <property type="protein sequence ID" value="AEB10442.1"/>
    <property type="molecule type" value="Genomic_DNA"/>
</dbReference>
<keyword evidence="1" id="KW-1277">Toxin-antitoxin system</keyword>
<organism evidence="2 3">
    <name type="scientific">Desulfobacca acetoxidans (strain ATCC 700848 / DSM 11109 / ASRB2)</name>
    <dbReference type="NCBI Taxonomy" id="880072"/>
    <lineage>
        <taxon>Bacteria</taxon>
        <taxon>Pseudomonadati</taxon>
        <taxon>Thermodesulfobacteriota</taxon>
        <taxon>Desulfobaccia</taxon>
        <taxon>Desulfobaccales</taxon>
        <taxon>Desulfobaccaceae</taxon>
        <taxon>Desulfobacca</taxon>
    </lineage>
</organism>
<keyword evidence="3" id="KW-1185">Reference proteome</keyword>
<dbReference type="AlphaFoldDB" id="F2NDU5"/>
<dbReference type="Pfam" id="PF15738">
    <property type="entry name" value="YafQ_toxin"/>
    <property type="match status" value="1"/>
</dbReference>